<proteinExistence type="predicted"/>
<dbReference type="Proteomes" id="UP000294927">
    <property type="component" value="Unassembled WGS sequence"/>
</dbReference>
<accession>A0A4R7USC2</accession>
<gene>
    <name evidence="1" type="ORF">CLV71_12619</name>
</gene>
<keyword evidence="2" id="KW-1185">Reference proteome</keyword>
<dbReference type="Pfam" id="PF25587">
    <property type="entry name" value="Rv2743c"/>
    <property type="match status" value="1"/>
</dbReference>
<dbReference type="EMBL" id="SOCP01000026">
    <property type="protein sequence ID" value="TDV38634.1"/>
    <property type="molecule type" value="Genomic_DNA"/>
</dbReference>
<dbReference type="InterPro" id="IPR057952">
    <property type="entry name" value="Rv2743c-like"/>
</dbReference>
<evidence type="ECO:0000313" key="1">
    <source>
        <dbReference type="EMBL" id="TDV38634.1"/>
    </source>
</evidence>
<reference evidence="1 2" key="1">
    <citation type="submission" date="2019-03" db="EMBL/GenBank/DDBJ databases">
        <title>Genomic Encyclopedia of Archaeal and Bacterial Type Strains, Phase II (KMG-II): from individual species to whole genera.</title>
        <authorList>
            <person name="Goeker M."/>
        </authorList>
    </citation>
    <scope>NUCLEOTIDE SEQUENCE [LARGE SCALE GENOMIC DNA]</scope>
    <source>
        <strain evidence="1 2">DSM 45499</strain>
    </source>
</reference>
<sequence>MVISGLFAIRNRRTPRPTLEIESRYRVPRKGSAAYQPMTDLAEAEEVLAELLGRLSERPGASPVVDRLRRAAAETASAVRSTAVRLMDAERARHEVDDLRVTLDEGLDTYRGHIATVGRVMLLGIDDLRVNGS</sequence>
<organism evidence="1 2">
    <name type="scientific">Actinophytocola oryzae</name>
    <dbReference type="NCBI Taxonomy" id="502181"/>
    <lineage>
        <taxon>Bacteria</taxon>
        <taxon>Bacillati</taxon>
        <taxon>Actinomycetota</taxon>
        <taxon>Actinomycetes</taxon>
        <taxon>Pseudonocardiales</taxon>
        <taxon>Pseudonocardiaceae</taxon>
    </lineage>
</organism>
<dbReference type="AlphaFoldDB" id="A0A4R7USC2"/>
<name>A0A4R7USC2_9PSEU</name>
<dbReference type="RefSeq" id="WP_133908773.1">
    <property type="nucleotide sequence ID" value="NZ_SOCP01000026.1"/>
</dbReference>
<comment type="caution">
    <text evidence="1">The sequence shown here is derived from an EMBL/GenBank/DDBJ whole genome shotgun (WGS) entry which is preliminary data.</text>
</comment>
<evidence type="ECO:0000313" key="2">
    <source>
        <dbReference type="Proteomes" id="UP000294927"/>
    </source>
</evidence>
<protein>
    <submittedName>
        <fullName evidence="1">Uncharacterized protein</fullName>
    </submittedName>
</protein>